<reference evidence="1 2" key="1">
    <citation type="journal article" date="2023" name="Plants (Basel)">
        <title>Bridging the Gap: Combining Genomics and Transcriptomics Approaches to Understand Stylosanthes scabra, an Orphan Legume from the Brazilian Caatinga.</title>
        <authorList>
            <person name="Ferreira-Neto J.R.C."/>
            <person name="da Silva M.D."/>
            <person name="Binneck E."/>
            <person name="de Melo N.F."/>
            <person name="da Silva R.H."/>
            <person name="de Melo A.L.T.M."/>
            <person name="Pandolfi V."/>
            <person name="Bustamante F.O."/>
            <person name="Brasileiro-Vidal A.C."/>
            <person name="Benko-Iseppon A.M."/>
        </authorList>
    </citation>
    <scope>NUCLEOTIDE SEQUENCE [LARGE SCALE GENOMIC DNA]</scope>
    <source>
        <tissue evidence="1">Leaves</tissue>
    </source>
</reference>
<organism evidence="1 2">
    <name type="scientific">Stylosanthes scabra</name>
    <dbReference type="NCBI Taxonomy" id="79078"/>
    <lineage>
        <taxon>Eukaryota</taxon>
        <taxon>Viridiplantae</taxon>
        <taxon>Streptophyta</taxon>
        <taxon>Embryophyta</taxon>
        <taxon>Tracheophyta</taxon>
        <taxon>Spermatophyta</taxon>
        <taxon>Magnoliopsida</taxon>
        <taxon>eudicotyledons</taxon>
        <taxon>Gunneridae</taxon>
        <taxon>Pentapetalae</taxon>
        <taxon>rosids</taxon>
        <taxon>fabids</taxon>
        <taxon>Fabales</taxon>
        <taxon>Fabaceae</taxon>
        <taxon>Papilionoideae</taxon>
        <taxon>50 kb inversion clade</taxon>
        <taxon>dalbergioids sensu lato</taxon>
        <taxon>Dalbergieae</taxon>
        <taxon>Pterocarpus clade</taxon>
        <taxon>Stylosanthes</taxon>
    </lineage>
</organism>
<evidence type="ECO:0000313" key="2">
    <source>
        <dbReference type="Proteomes" id="UP001341840"/>
    </source>
</evidence>
<proteinExistence type="predicted"/>
<evidence type="ECO:0000313" key="1">
    <source>
        <dbReference type="EMBL" id="MED6209882.1"/>
    </source>
</evidence>
<accession>A0ABU6YHK5</accession>
<dbReference type="EMBL" id="JASCZI010242157">
    <property type="protein sequence ID" value="MED6209882.1"/>
    <property type="molecule type" value="Genomic_DNA"/>
</dbReference>
<sequence length="119" mass="13895">MESFGEETSENPRETNLQWSRTDILEMGLSAYFFGSMLNDRNFFEGAYTDKPSITDFDFIEVNDKTRMKIALDLVMGKHNPIADEKIKMAIYTWDKSVHRAVAKLKRKKKKKKVARKEP</sequence>
<name>A0ABU6YHK5_9FABA</name>
<comment type="caution">
    <text evidence="1">The sequence shown here is derived from an EMBL/GenBank/DDBJ whole genome shotgun (WGS) entry which is preliminary data.</text>
</comment>
<gene>
    <name evidence="1" type="ORF">PIB30_058945</name>
</gene>
<protein>
    <submittedName>
        <fullName evidence="1">Uncharacterized protein</fullName>
    </submittedName>
</protein>
<keyword evidence="2" id="KW-1185">Reference proteome</keyword>
<dbReference type="Proteomes" id="UP001341840">
    <property type="component" value="Unassembled WGS sequence"/>
</dbReference>